<name>A0AAD9IQB9_9ANNE</name>
<feature type="compositionally biased region" description="Basic and acidic residues" evidence="1">
    <location>
        <begin position="153"/>
        <end position="163"/>
    </location>
</feature>
<evidence type="ECO:0000313" key="3">
    <source>
        <dbReference type="EMBL" id="KAK2138899.1"/>
    </source>
</evidence>
<reference evidence="3" key="1">
    <citation type="journal article" date="2023" name="Mol. Biol. Evol.">
        <title>Third-Generation Sequencing Reveals the Adaptive Role of the Epigenome in Three Deep-Sea Polychaetes.</title>
        <authorList>
            <person name="Perez M."/>
            <person name="Aroh O."/>
            <person name="Sun Y."/>
            <person name="Lan Y."/>
            <person name="Juniper S.K."/>
            <person name="Young C.R."/>
            <person name="Angers B."/>
            <person name="Qian P.Y."/>
        </authorList>
    </citation>
    <scope>NUCLEOTIDE SEQUENCE</scope>
    <source>
        <strain evidence="3">P08H-3</strain>
    </source>
</reference>
<evidence type="ECO:0000313" key="4">
    <source>
        <dbReference type="Proteomes" id="UP001208570"/>
    </source>
</evidence>
<feature type="signal peptide" evidence="2">
    <location>
        <begin position="1"/>
        <end position="20"/>
    </location>
</feature>
<evidence type="ECO:0000256" key="2">
    <source>
        <dbReference type="SAM" id="SignalP"/>
    </source>
</evidence>
<comment type="caution">
    <text evidence="3">The sequence shown here is derived from an EMBL/GenBank/DDBJ whole genome shotgun (WGS) entry which is preliminary data.</text>
</comment>
<protein>
    <submittedName>
        <fullName evidence="3">Uncharacterized protein</fullName>
    </submittedName>
</protein>
<feature type="region of interest" description="Disordered" evidence="1">
    <location>
        <begin position="148"/>
        <end position="169"/>
    </location>
</feature>
<accession>A0AAD9IQB9</accession>
<dbReference type="AlphaFoldDB" id="A0AAD9IQB9"/>
<keyword evidence="4" id="KW-1185">Reference proteome</keyword>
<proteinExistence type="predicted"/>
<dbReference type="EMBL" id="JAODUP010002239">
    <property type="protein sequence ID" value="KAK2138899.1"/>
    <property type="molecule type" value="Genomic_DNA"/>
</dbReference>
<sequence length="169" mass="18486">MILSLSVWLMICQLKGLALGYCLYGDDPNSAFQCHCAVDNECGGGTCPSGCDTSLPSGYNWRGSSCQIGIVGLHKSTNMTAPYFYQKTYPATGALDESRNLIHILDRWVFALSTIIFFMLFCVSRPNSGEACQHEVIATDLDKITESTSSNTERNKSDEKKVTVMDSSA</sequence>
<organism evidence="3 4">
    <name type="scientific">Paralvinella palmiformis</name>
    <dbReference type="NCBI Taxonomy" id="53620"/>
    <lineage>
        <taxon>Eukaryota</taxon>
        <taxon>Metazoa</taxon>
        <taxon>Spiralia</taxon>
        <taxon>Lophotrochozoa</taxon>
        <taxon>Annelida</taxon>
        <taxon>Polychaeta</taxon>
        <taxon>Sedentaria</taxon>
        <taxon>Canalipalpata</taxon>
        <taxon>Terebellida</taxon>
        <taxon>Terebelliformia</taxon>
        <taxon>Alvinellidae</taxon>
        <taxon>Paralvinella</taxon>
    </lineage>
</organism>
<keyword evidence="2" id="KW-0732">Signal</keyword>
<gene>
    <name evidence="3" type="ORF">LSH36_2230g00006</name>
</gene>
<evidence type="ECO:0000256" key="1">
    <source>
        <dbReference type="SAM" id="MobiDB-lite"/>
    </source>
</evidence>
<dbReference type="Proteomes" id="UP001208570">
    <property type="component" value="Unassembled WGS sequence"/>
</dbReference>
<feature type="chain" id="PRO_5042007439" evidence="2">
    <location>
        <begin position="21"/>
        <end position="169"/>
    </location>
</feature>